<evidence type="ECO:0000259" key="1">
    <source>
        <dbReference type="PROSITE" id="PS51671"/>
    </source>
</evidence>
<evidence type="ECO:0000313" key="3">
    <source>
        <dbReference type="Proteomes" id="UP000290624"/>
    </source>
</evidence>
<dbReference type="PROSITE" id="PS51671">
    <property type="entry name" value="ACT"/>
    <property type="match status" value="1"/>
</dbReference>
<dbReference type="RefSeq" id="WP_129458298.1">
    <property type="nucleotide sequence ID" value="NZ_PPCV01000003.1"/>
</dbReference>
<evidence type="ECO:0000313" key="2">
    <source>
        <dbReference type="EMBL" id="RXW32686.1"/>
    </source>
</evidence>
<dbReference type="EMBL" id="PPCV01000003">
    <property type="protein sequence ID" value="RXW32686.1"/>
    <property type="molecule type" value="Genomic_DNA"/>
</dbReference>
<dbReference type="SUPFAM" id="SSF55021">
    <property type="entry name" value="ACT-like"/>
    <property type="match status" value="2"/>
</dbReference>
<protein>
    <submittedName>
        <fullName evidence="2">Amino acid-binding ACT protein</fullName>
    </submittedName>
</protein>
<dbReference type="InterPro" id="IPR002912">
    <property type="entry name" value="ACT_dom"/>
</dbReference>
<gene>
    <name evidence="2" type="ORF">C1706_05950</name>
</gene>
<keyword evidence="3" id="KW-1185">Reference proteome</keyword>
<dbReference type="PANTHER" id="PTHR34875:SF6">
    <property type="entry name" value="UPF0237 PROTEIN MJ1558"/>
    <property type="match status" value="1"/>
</dbReference>
<proteinExistence type="predicted"/>
<comment type="caution">
    <text evidence="2">The sequence shown here is derived from an EMBL/GenBank/DDBJ whole genome shotgun (WGS) entry which is preliminary data.</text>
</comment>
<organism evidence="2 3">
    <name type="scientific">Propioniciclava flava</name>
    <dbReference type="NCBI Taxonomy" id="2072026"/>
    <lineage>
        <taxon>Bacteria</taxon>
        <taxon>Bacillati</taxon>
        <taxon>Actinomycetota</taxon>
        <taxon>Actinomycetes</taxon>
        <taxon>Propionibacteriales</taxon>
        <taxon>Propionibacteriaceae</taxon>
        <taxon>Propioniciclava</taxon>
    </lineage>
</organism>
<dbReference type="Pfam" id="PF13291">
    <property type="entry name" value="ACT_4"/>
    <property type="match status" value="1"/>
</dbReference>
<dbReference type="CDD" id="cd04869">
    <property type="entry name" value="ACT_GcvR_2"/>
    <property type="match status" value="1"/>
</dbReference>
<dbReference type="InterPro" id="IPR016867">
    <property type="entry name" value="GcvR"/>
</dbReference>
<dbReference type="PIRSF" id="PIRSF028103">
    <property type="entry name" value="GcvR"/>
    <property type="match status" value="1"/>
</dbReference>
<dbReference type="PANTHER" id="PTHR34875">
    <property type="entry name" value="UPF0237 PROTEIN MJ1558"/>
    <property type="match status" value="1"/>
</dbReference>
<dbReference type="AlphaFoldDB" id="A0A4Q2EJ17"/>
<dbReference type="Pfam" id="PF13740">
    <property type="entry name" value="ACT_6"/>
    <property type="match status" value="1"/>
</dbReference>
<accession>A0A4Q2EJ17</accession>
<sequence length="168" mass="17677">MSILVITVIGTDRAGLVSALAGVVADHGGNWTRSQLAELAGAFAGIVVVEVPDAHVDAFTADALAIDGLEVVVQGGHEAEAAPRQVTLEVLGNDRPGIVKEISRVVARHGLSILELTTDTREAPMTGGRLFEARLVVEVTDPADLERVHDDLEQIAAELMVDLSWGEA</sequence>
<dbReference type="InterPro" id="IPR050990">
    <property type="entry name" value="UPF0237/GcvR_regulator"/>
</dbReference>
<dbReference type="Proteomes" id="UP000290624">
    <property type="component" value="Unassembled WGS sequence"/>
</dbReference>
<feature type="domain" description="ACT" evidence="1">
    <location>
        <begin position="87"/>
        <end position="166"/>
    </location>
</feature>
<reference evidence="2 3" key="1">
    <citation type="submission" date="2018-01" db="EMBL/GenBank/DDBJ databases">
        <title>Lactibacter flavus gen. nov., sp. nov., a novel bacterium of the family Propionibacteriaceae isolated from raw milk and dairy products.</title>
        <authorList>
            <person name="Wenning M."/>
            <person name="Breitenwieser F."/>
            <person name="Huptas C."/>
            <person name="von Neubeck M."/>
            <person name="Busse H.-J."/>
            <person name="Scherer S."/>
        </authorList>
    </citation>
    <scope>NUCLEOTIDE SEQUENCE [LARGE SCALE GENOMIC DNA]</scope>
    <source>
        <strain evidence="2 3">VG341</strain>
    </source>
</reference>
<dbReference type="InterPro" id="IPR045865">
    <property type="entry name" value="ACT-like_dom_sf"/>
</dbReference>
<dbReference type="Gene3D" id="3.30.70.260">
    <property type="match status" value="2"/>
</dbReference>
<dbReference type="OrthoDB" id="12860at2"/>
<dbReference type="GO" id="GO:0006355">
    <property type="term" value="P:regulation of DNA-templated transcription"/>
    <property type="evidence" value="ECO:0007669"/>
    <property type="project" value="InterPro"/>
</dbReference>
<name>A0A4Q2EJ17_9ACTN</name>